<name>A0A1Q5UQB4_9EURO</name>
<feature type="transmembrane region" description="Helical" evidence="7">
    <location>
        <begin position="221"/>
        <end position="242"/>
    </location>
</feature>
<dbReference type="InterPro" id="IPR021013">
    <property type="entry name" value="ATPase_Vma12"/>
</dbReference>
<dbReference type="GO" id="GO:0005789">
    <property type="term" value="C:endoplasmic reticulum membrane"/>
    <property type="evidence" value="ECO:0007669"/>
    <property type="project" value="UniProtKB-SubCell"/>
</dbReference>
<evidence type="ECO:0000256" key="6">
    <source>
        <dbReference type="SAM" id="MobiDB-lite"/>
    </source>
</evidence>
<evidence type="ECO:0000313" key="9">
    <source>
        <dbReference type="Proteomes" id="UP000186955"/>
    </source>
</evidence>
<sequence length="318" mass="34945">MVLLTATNRMVTALEAVPESQRSELNLPATLHLHEPITHEQLLRLAKHLQNDAAYQSSTTTADEHSRTTVLNTLLRGTKVYIPPPPKKPEPVPPPIPSIIALRSCILTPQQSPEYLASKARLLAEAERAAYQRLLNPTYTPNPDHADPHASSPDAAEDTLTPSLVFNIFLSVVITGFSVYWALTKFTMPAILARTLTSWTGPGVEEAGREATGGASDAVRVLISFFAALSVAVAEAFLYGAYLEKVSRARAKEKRVKERKTFVGVVEGEKKKADESGDVSVDAEADVDQKEEIWGKGVNGGVRRRVREKWEKEKDDEL</sequence>
<dbReference type="PANTHER" id="PTHR31394">
    <property type="entry name" value="TRANSMEMBRANE PROTEIN 199"/>
    <property type="match status" value="1"/>
</dbReference>
<gene>
    <name evidence="8" type="ORF">PENSUB_11426</name>
</gene>
<comment type="subcellular location">
    <subcellularLocation>
        <location evidence="1">Endoplasmic reticulum membrane</location>
        <topology evidence="1">Multi-pass membrane protein</topology>
    </subcellularLocation>
</comment>
<feature type="transmembrane region" description="Helical" evidence="7">
    <location>
        <begin position="164"/>
        <end position="183"/>
    </location>
</feature>
<dbReference type="GO" id="GO:0070072">
    <property type="term" value="P:vacuolar proton-transporting V-type ATPase complex assembly"/>
    <property type="evidence" value="ECO:0007669"/>
    <property type="project" value="InterPro"/>
</dbReference>
<dbReference type="PANTHER" id="PTHR31394:SF1">
    <property type="entry name" value="TRANSMEMBRANE PROTEIN 199"/>
    <property type="match status" value="1"/>
</dbReference>
<keyword evidence="5 7" id="KW-0472">Membrane</keyword>
<reference evidence="8 9" key="1">
    <citation type="submission" date="2016-10" db="EMBL/GenBank/DDBJ databases">
        <title>Genome sequence of the ascomycete fungus Penicillium subrubescens.</title>
        <authorList>
            <person name="De Vries R.P."/>
            <person name="Peng M."/>
            <person name="Dilokpimol A."/>
            <person name="Hilden K."/>
            <person name="Makela M.R."/>
            <person name="Grigoriev I."/>
            <person name="Riley R."/>
            <person name="Granchi Z."/>
        </authorList>
    </citation>
    <scope>NUCLEOTIDE SEQUENCE [LARGE SCALE GENOMIC DNA]</scope>
    <source>
        <strain evidence="8 9">CBS 132785</strain>
    </source>
</reference>
<keyword evidence="2 7" id="KW-0812">Transmembrane</keyword>
<organism evidence="8 9">
    <name type="scientific">Penicillium subrubescens</name>
    <dbReference type="NCBI Taxonomy" id="1316194"/>
    <lineage>
        <taxon>Eukaryota</taxon>
        <taxon>Fungi</taxon>
        <taxon>Dikarya</taxon>
        <taxon>Ascomycota</taxon>
        <taxon>Pezizomycotina</taxon>
        <taxon>Eurotiomycetes</taxon>
        <taxon>Eurotiomycetidae</taxon>
        <taxon>Eurotiales</taxon>
        <taxon>Aspergillaceae</taxon>
        <taxon>Penicillium</taxon>
    </lineage>
</organism>
<dbReference type="Pfam" id="PF11712">
    <property type="entry name" value="Vma12"/>
    <property type="match status" value="1"/>
</dbReference>
<evidence type="ECO:0000256" key="1">
    <source>
        <dbReference type="ARBA" id="ARBA00004477"/>
    </source>
</evidence>
<keyword evidence="9" id="KW-1185">Reference proteome</keyword>
<dbReference type="EMBL" id="MNBE01000071">
    <property type="protein sequence ID" value="OKP14668.1"/>
    <property type="molecule type" value="Genomic_DNA"/>
</dbReference>
<evidence type="ECO:0000313" key="8">
    <source>
        <dbReference type="EMBL" id="OKP14668.1"/>
    </source>
</evidence>
<evidence type="ECO:0000256" key="7">
    <source>
        <dbReference type="SAM" id="Phobius"/>
    </source>
</evidence>
<evidence type="ECO:0000256" key="3">
    <source>
        <dbReference type="ARBA" id="ARBA00022824"/>
    </source>
</evidence>
<evidence type="ECO:0000256" key="5">
    <source>
        <dbReference type="ARBA" id="ARBA00023136"/>
    </source>
</evidence>
<evidence type="ECO:0000256" key="4">
    <source>
        <dbReference type="ARBA" id="ARBA00022989"/>
    </source>
</evidence>
<dbReference type="AlphaFoldDB" id="A0A1Q5UQB4"/>
<keyword evidence="3" id="KW-0256">Endoplasmic reticulum</keyword>
<comment type="caution">
    <text evidence="8">The sequence shown here is derived from an EMBL/GenBank/DDBJ whole genome shotgun (WGS) entry which is preliminary data.</text>
</comment>
<feature type="region of interest" description="Disordered" evidence="6">
    <location>
        <begin position="136"/>
        <end position="155"/>
    </location>
</feature>
<accession>A0A1Q5UQB4</accession>
<evidence type="ECO:0008006" key="10">
    <source>
        <dbReference type="Google" id="ProtNLM"/>
    </source>
</evidence>
<dbReference type="Proteomes" id="UP000186955">
    <property type="component" value="Unassembled WGS sequence"/>
</dbReference>
<protein>
    <recommendedName>
        <fullName evidence="10">ATPase, vacuolar ER assembly factor, Vma12</fullName>
    </recommendedName>
</protein>
<evidence type="ECO:0000256" key="2">
    <source>
        <dbReference type="ARBA" id="ARBA00022692"/>
    </source>
</evidence>
<proteinExistence type="predicted"/>
<keyword evidence="4 7" id="KW-1133">Transmembrane helix</keyword>